<accession>A4L1Z7</accession>
<evidence type="ECO:0000313" key="3">
    <source>
        <dbReference type="Proteomes" id="UP000203733"/>
    </source>
</evidence>
<reference evidence="2 3" key="1">
    <citation type="journal article" date="2007" name="J. Virol.">
        <title>The genome of Gryllus bimaculatus nudivirus indicates an ancient diversification of baculovirus-related nonoccluded nudiviruses of insects.</title>
        <authorList>
            <person name="Wang Y."/>
            <person name="Kleespies R.G."/>
            <person name="Huger A.M."/>
            <person name="Jehle J.A."/>
        </authorList>
    </citation>
    <scope>NUCLEOTIDE SEQUENCE [LARGE SCALE GENOMIC DNA]</scope>
</reference>
<sequence>MTDFQASTSSLKNAVSSIYENEEEESSHQDNKRFKMDDGEEEFNFKKHFRINKCTYNTDSRRNIKPKLWSSLNELNNYNNYKEICIDGPCGIGKTTLCQSMNRIYFKINITHKCVTQGLLYNIDPYRVLEYIINSLTINVPKILGNDDFYIVRDRCPYSNLIFYYIHYLCAKKINLNSKEKVFDCLDELSKRIAIHETVAYCRTIKDVPTIFIVNSNIQLVTLILRKRNDGSDRINSFNTQYIQAQYLVYLYWGKLLNVPILDVAVLSSNFKYTIKDVQNSIRNKIDVHRKQNCENFMELYTKFYEENYKEHEEFFNILDNLPNNLMFYESKK</sequence>
<dbReference type="Gene3D" id="3.40.50.300">
    <property type="entry name" value="P-loop containing nucleotide triphosphate hydrolases"/>
    <property type="match status" value="1"/>
</dbReference>
<dbReference type="KEGG" id="vg:4960867"/>
<dbReference type="RefSeq" id="YP_001111301.1">
    <property type="nucleotide sequence ID" value="NC_009240.1"/>
</dbReference>
<evidence type="ECO:0000256" key="1">
    <source>
        <dbReference type="SAM" id="MobiDB-lite"/>
    </source>
</evidence>
<dbReference type="OrthoDB" id="9259at10239"/>
<keyword evidence="3" id="KW-1185">Reference proteome</keyword>
<dbReference type="SUPFAM" id="SSF52540">
    <property type="entry name" value="P-loop containing nucleoside triphosphate hydrolases"/>
    <property type="match status" value="1"/>
</dbReference>
<dbReference type="InterPro" id="IPR027417">
    <property type="entry name" value="P-loop_NTPase"/>
</dbReference>
<evidence type="ECO:0000313" key="2">
    <source>
        <dbReference type="EMBL" id="ABO45367.1"/>
    </source>
</evidence>
<dbReference type="GeneID" id="4960867"/>
<organism evidence="2 3">
    <name type="scientific">Gryllus bimaculatus nudivirus</name>
    <dbReference type="NCBI Taxonomy" id="432587"/>
    <lineage>
        <taxon>Viruses</taxon>
        <taxon>Viruses incertae sedis</taxon>
        <taxon>Naldaviricetes</taxon>
        <taxon>Lefavirales</taxon>
        <taxon>Nudiviridae</taxon>
        <taxon>Alphanudivirus</taxon>
        <taxon>Alphanudivirus grybimaculati</taxon>
    </lineage>
</organism>
<dbReference type="Proteomes" id="UP000203733">
    <property type="component" value="Segment"/>
</dbReference>
<protein>
    <submittedName>
        <fullName evidence="2">Uncharacterized protein</fullName>
    </submittedName>
</protein>
<feature type="region of interest" description="Disordered" evidence="1">
    <location>
        <begin position="1"/>
        <end position="34"/>
    </location>
</feature>
<name>A4L1Z7_9VIRU</name>
<feature type="compositionally biased region" description="Polar residues" evidence="1">
    <location>
        <begin position="1"/>
        <end position="15"/>
    </location>
</feature>
<dbReference type="EMBL" id="EF203088">
    <property type="protein sequence ID" value="ABO45367.1"/>
    <property type="molecule type" value="Genomic_DNA"/>
</dbReference>
<proteinExistence type="predicted"/>